<protein>
    <submittedName>
        <fullName evidence="2">Uncharacterized protein</fullName>
    </submittedName>
</protein>
<keyword evidence="1" id="KW-0472">Membrane</keyword>
<dbReference type="AlphaFoldDB" id="A0A150IZG4"/>
<name>A0A150IZG4_9EURY</name>
<gene>
    <name evidence="2" type="ORF">AMQ22_01487</name>
</gene>
<accession>A0A150IZG4</accession>
<comment type="caution">
    <text evidence="2">The sequence shown here is derived from an EMBL/GenBank/DDBJ whole genome shotgun (WGS) entry which is preliminary data.</text>
</comment>
<dbReference type="Proteomes" id="UP000075398">
    <property type="component" value="Unassembled WGS sequence"/>
</dbReference>
<evidence type="ECO:0000313" key="2">
    <source>
        <dbReference type="EMBL" id="KYC50258.1"/>
    </source>
</evidence>
<dbReference type="EMBL" id="LNGC01000077">
    <property type="protein sequence ID" value="KYC50258.1"/>
    <property type="molecule type" value="Genomic_DNA"/>
</dbReference>
<proteinExistence type="predicted"/>
<keyword evidence="1" id="KW-0812">Transmembrane</keyword>
<feature type="transmembrane region" description="Helical" evidence="1">
    <location>
        <begin position="26"/>
        <end position="57"/>
    </location>
</feature>
<reference evidence="2 3" key="1">
    <citation type="journal article" date="2016" name="ISME J.">
        <title>Chasing the elusive Euryarchaeota class WSA2: genomes reveal a uniquely fastidious methyl-reducing methanogen.</title>
        <authorList>
            <person name="Nobu M.K."/>
            <person name="Narihiro T."/>
            <person name="Kuroda K."/>
            <person name="Mei R."/>
            <person name="Liu W.T."/>
        </authorList>
    </citation>
    <scope>NUCLEOTIDE SEQUENCE [LARGE SCALE GENOMIC DNA]</scope>
    <source>
        <strain evidence="2">U1lsi0528_Bin055</strain>
    </source>
</reference>
<sequence length="70" mass="7541">MDKDSSSKKGTSCSTRGCPLCTRDGMILAGIGIVVAFLMPPPFGFIGFIIFGLAYFLPSIKKLKLQNNLN</sequence>
<keyword evidence="1" id="KW-1133">Transmembrane helix</keyword>
<evidence type="ECO:0000313" key="3">
    <source>
        <dbReference type="Proteomes" id="UP000075398"/>
    </source>
</evidence>
<evidence type="ECO:0000256" key="1">
    <source>
        <dbReference type="SAM" id="Phobius"/>
    </source>
</evidence>
<dbReference type="STRING" id="1705564.APG08_01052"/>
<organism evidence="2 3">
    <name type="scientific">Candidatus Methanofastidiosum methylothiophilum</name>
    <dbReference type="NCBI Taxonomy" id="1705564"/>
    <lineage>
        <taxon>Archaea</taxon>
        <taxon>Methanobacteriati</taxon>
        <taxon>Methanobacteriota</taxon>
        <taxon>Stenosarchaea group</taxon>
        <taxon>Candidatus Methanofastidiosia</taxon>
        <taxon>Candidatus Methanofastidiosales</taxon>
        <taxon>Candidatus Methanofastidiosaceae</taxon>
        <taxon>Candidatus Methanofastidiosum</taxon>
    </lineage>
</organism>